<name>A0A4Q9NFB3_9APHY</name>
<dbReference type="OrthoDB" id="527344at2759"/>
<dbReference type="EMBL" id="ML143468">
    <property type="protein sequence ID" value="TBU25063.1"/>
    <property type="molecule type" value="Genomic_DNA"/>
</dbReference>
<sequence length="147" mass="16457">MSRDISVHFLGTTSGGGPTETRNCSSLVVDMFGNGQLWMIDCAEGTRRQFEQQPYRPGQQRLRMTDVTKIFITHLHGERSYLRSFVGVPLRAPCLTAYTAGSVRHGRAGCVQLSCVGLSWRTARFWNENLGRAAAPNTPVRKVRERT</sequence>
<dbReference type="GO" id="GO:0042781">
    <property type="term" value="F:3'-tRNA processing endoribonuclease activity"/>
    <property type="evidence" value="ECO:0007669"/>
    <property type="project" value="TreeGrafter"/>
</dbReference>
<dbReference type="AlphaFoldDB" id="A0A4Q9NFB3"/>
<dbReference type="SUPFAM" id="SSF56281">
    <property type="entry name" value="Metallo-hydrolase/oxidoreductase"/>
    <property type="match status" value="1"/>
</dbReference>
<proteinExistence type="predicted"/>
<dbReference type="Proteomes" id="UP000292957">
    <property type="component" value="Unassembled WGS sequence"/>
</dbReference>
<evidence type="ECO:0000313" key="1">
    <source>
        <dbReference type="EMBL" id="TBU25063.1"/>
    </source>
</evidence>
<reference evidence="1" key="1">
    <citation type="submission" date="2019-01" db="EMBL/GenBank/DDBJ databases">
        <title>Draft genome sequences of three monokaryotic isolates of the white-rot basidiomycete fungus Dichomitus squalens.</title>
        <authorList>
            <consortium name="DOE Joint Genome Institute"/>
            <person name="Lopez S.C."/>
            <person name="Andreopoulos B."/>
            <person name="Pangilinan J."/>
            <person name="Lipzen A."/>
            <person name="Riley R."/>
            <person name="Ahrendt S."/>
            <person name="Ng V."/>
            <person name="Barry K."/>
            <person name="Daum C."/>
            <person name="Grigoriev I.V."/>
            <person name="Hilden K.S."/>
            <person name="Makela M.R."/>
            <person name="de Vries R.P."/>
        </authorList>
    </citation>
    <scope>NUCLEOTIDE SEQUENCE [LARGE SCALE GENOMIC DNA]</scope>
    <source>
        <strain evidence="1">OM18370.1</strain>
    </source>
</reference>
<gene>
    <name evidence="1" type="ORF">BD311DRAFT_528884</name>
</gene>
<dbReference type="GO" id="GO:0005634">
    <property type="term" value="C:nucleus"/>
    <property type="evidence" value="ECO:0007669"/>
    <property type="project" value="TreeGrafter"/>
</dbReference>
<organism evidence="1">
    <name type="scientific">Dichomitus squalens</name>
    <dbReference type="NCBI Taxonomy" id="114155"/>
    <lineage>
        <taxon>Eukaryota</taxon>
        <taxon>Fungi</taxon>
        <taxon>Dikarya</taxon>
        <taxon>Basidiomycota</taxon>
        <taxon>Agaricomycotina</taxon>
        <taxon>Agaricomycetes</taxon>
        <taxon>Polyporales</taxon>
        <taxon>Polyporaceae</taxon>
        <taxon>Dichomitus</taxon>
    </lineage>
</organism>
<protein>
    <submittedName>
        <fullName evidence="1">Uncharacterized protein</fullName>
    </submittedName>
</protein>
<dbReference type="PANTHER" id="PTHR46018:SF2">
    <property type="entry name" value="ZINC PHOSPHODIESTERASE ELAC PROTEIN 1"/>
    <property type="match status" value="1"/>
</dbReference>
<accession>A0A4Q9NFB3</accession>
<dbReference type="PANTHER" id="PTHR46018">
    <property type="entry name" value="ZINC PHOSPHODIESTERASE ELAC PROTEIN 1"/>
    <property type="match status" value="1"/>
</dbReference>
<dbReference type="Gene3D" id="3.60.15.10">
    <property type="entry name" value="Ribonuclease Z/Hydroxyacylglutathione hydrolase-like"/>
    <property type="match status" value="1"/>
</dbReference>
<dbReference type="InterPro" id="IPR036866">
    <property type="entry name" value="RibonucZ/Hydroxyglut_hydro"/>
</dbReference>